<reference evidence="4" key="1">
    <citation type="submission" date="2017-06" db="EMBL/GenBank/DDBJ databases">
        <authorList>
            <person name="Varghese N."/>
            <person name="Submissions S."/>
        </authorList>
    </citation>
    <scope>NUCLEOTIDE SEQUENCE [LARGE SCALE GENOMIC DNA]</scope>
    <source>
        <strain evidence="4">DSM 44485</strain>
    </source>
</reference>
<dbReference type="Proteomes" id="UP000198420">
    <property type="component" value="Unassembled WGS sequence"/>
</dbReference>
<proteinExistence type="predicted"/>
<evidence type="ECO:0000313" key="3">
    <source>
        <dbReference type="EMBL" id="SNR51607.1"/>
    </source>
</evidence>
<feature type="compositionally biased region" description="Low complexity" evidence="1">
    <location>
        <begin position="41"/>
        <end position="63"/>
    </location>
</feature>
<keyword evidence="4" id="KW-1185">Reference proteome</keyword>
<feature type="transmembrane region" description="Helical" evidence="2">
    <location>
        <begin position="100"/>
        <end position="121"/>
    </location>
</feature>
<feature type="region of interest" description="Disordered" evidence="1">
    <location>
        <begin position="21"/>
        <end position="63"/>
    </location>
</feature>
<name>A0A238WYH2_9ACTN</name>
<dbReference type="EMBL" id="FZNP01000003">
    <property type="protein sequence ID" value="SNR51607.1"/>
    <property type="molecule type" value="Genomic_DNA"/>
</dbReference>
<keyword evidence="2" id="KW-0812">Transmembrane</keyword>
<sequence>MTGPGTLASVDKDDQARVRLAKDGLPADAGATDAEARADVAEPAGAEPAEPAEGAGASALEPAGEGPGDAFVSGAAYAALGVLGGVFGVVGSFAQDWSVGPVPLVALVLVALVFAMAWASGRAMGGRLGALIPALVWGVVVFVLQMRRPEGDLVVPATLPGYVFVIGGMVAAVIAIMLVPPARPPGEWMLGKAGRSRG</sequence>
<evidence type="ECO:0008006" key="5">
    <source>
        <dbReference type="Google" id="ProtNLM"/>
    </source>
</evidence>
<evidence type="ECO:0000313" key="4">
    <source>
        <dbReference type="Proteomes" id="UP000198420"/>
    </source>
</evidence>
<organism evidence="3 4">
    <name type="scientific">Actinomadura mexicana</name>
    <dbReference type="NCBI Taxonomy" id="134959"/>
    <lineage>
        <taxon>Bacteria</taxon>
        <taxon>Bacillati</taxon>
        <taxon>Actinomycetota</taxon>
        <taxon>Actinomycetes</taxon>
        <taxon>Streptosporangiales</taxon>
        <taxon>Thermomonosporaceae</taxon>
        <taxon>Actinomadura</taxon>
    </lineage>
</organism>
<dbReference type="Pfam" id="PF19608">
    <property type="entry name" value="DUF6113"/>
    <property type="match status" value="1"/>
</dbReference>
<protein>
    <recommendedName>
        <fullName evidence="5">Integral membrane protein</fullName>
    </recommendedName>
</protein>
<gene>
    <name evidence="3" type="ORF">SAMN06265355_103470</name>
</gene>
<dbReference type="AlphaFoldDB" id="A0A238WYH2"/>
<feature type="transmembrane region" description="Helical" evidence="2">
    <location>
        <begin position="159"/>
        <end position="179"/>
    </location>
</feature>
<keyword evidence="2" id="KW-1133">Transmembrane helix</keyword>
<feature type="transmembrane region" description="Helical" evidence="2">
    <location>
        <begin position="128"/>
        <end position="147"/>
    </location>
</feature>
<keyword evidence="2" id="KW-0472">Membrane</keyword>
<feature type="transmembrane region" description="Helical" evidence="2">
    <location>
        <begin position="75"/>
        <end position="94"/>
    </location>
</feature>
<evidence type="ECO:0000256" key="1">
    <source>
        <dbReference type="SAM" id="MobiDB-lite"/>
    </source>
</evidence>
<dbReference type="InterPro" id="IPR046095">
    <property type="entry name" value="DUF6113"/>
</dbReference>
<evidence type="ECO:0000256" key="2">
    <source>
        <dbReference type="SAM" id="Phobius"/>
    </source>
</evidence>
<accession>A0A238WYH2</accession>